<dbReference type="Proteomes" id="UP000760860">
    <property type="component" value="Unassembled WGS sequence"/>
</dbReference>
<evidence type="ECO:0000313" key="2">
    <source>
        <dbReference type="EMBL" id="KAG3201706.1"/>
    </source>
</evidence>
<proteinExistence type="predicted"/>
<dbReference type="EMBL" id="RCMV01002678">
    <property type="protein sequence ID" value="KAG3201706.1"/>
    <property type="molecule type" value="Genomic_DNA"/>
</dbReference>
<protein>
    <submittedName>
        <fullName evidence="2">Uncharacterized protein</fullName>
    </submittedName>
</protein>
<accession>A0A8T1GUR0</accession>
<evidence type="ECO:0000313" key="3">
    <source>
        <dbReference type="Proteomes" id="UP000760860"/>
    </source>
</evidence>
<dbReference type="Proteomes" id="UP000736787">
    <property type="component" value="Unassembled WGS sequence"/>
</dbReference>
<comment type="caution">
    <text evidence="2">The sequence shown here is derived from an EMBL/GenBank/DDBJ whole genome shotgun (WGS) entry which is preliminary data.</text>
</comment>
<name>A0A8T1GUR0_9STRA</name>
<dbReference type="EMBL" id="RCMK01002503">
    <property type="protein sequence ID" value="KAG2880691.1"/>
    <property type="molecule type" value="Genomic_DNA"/>
</dbReference>
<sequence length="71" mass="7962">MACAQMMCTPGWRLQQKCEENGQRNDRSIAAAPSAEVGQHSSALRYSKSGFHAHRCVWMDEALEDDYELSA</sequence>
<evidence type="ECO:0000313" key="1">
    <source>
        <dbReference type="EMBL" id="KAG2880691.1"/>
    </source>
</evidence>
<gene>
    <name evidence="1" type="ORF">PC117_g26516</name>
    <name evidence="2" type="ORF">PC129_g23452</name>
</gene>
<organism evidence="2 3">
    <name type="scientific">Phytophthora cactorum</name>
    <dbReference type="NCBI Taxonomy" id="29920"/>
    <lineage>
        <taxon>Eukaryota</taxon>
        <taxon>Sar</taxon>
        <taxon>Stramenopiles</taxon>
        <taxon>Oomycota</taxon>
        <taxon>Peronosporomycetes</taxon>
        <taxon>Peronosporales</taxon>
        <taxon>Peronosporaceae</taxon>
        <taxon>Phytophthora</taxon>
    </lineage>
</organism>
<dbReference type="AlphaFoldDB" id="A0A8T1GUR0"/>
<reference evidence="2" key="1">
    <citation type="submission" date="2018-05" db="EMBL/GenBank/DDBJ databases">
        <title>Effector identification in a new, highly contiguous assembly of the strawberry crown rot pathogen Phytophthora cactorum.</title>
        <authorList>
            <person name="Armitage A.D."/>
            <person name="Nellist C.F."/>
            <person name="Bates H."/>
            <person name="Vickerstaff R.J."/>
            <person name="Harrison R.J."/>
        </authorList>
    </citation>
    <scope>NUCLEOTIDE SEQUENCE</scope>
    <source>
        <strain evidence="1">4040</strain>
        <strain evidence="2">P421</strain>
    </source>
</reference>